<dbReference type="Pfam" id="PF08448">
    <property type="entry name" value="PAS_4"/>
    <property type="match status" value="1"/>
</dbReference>
<dbReference type="InterPro" id="IPR001932">
    <property type="entry name" value="PPM-type_phosphatase-like_dom"/>
</dbReference>
<name>A0A420XN56_9ACTN</name>
<dbReference type="CDD" id="cd16936">
    <property type="entry name" value="HATPase_RsbW-like"/>
    <property type="match status" value="1"/>
</dbReference>
<dbReference type="InterPro" id="IPR029016">
    <property type="entry name" value="GAF-like_dom_sf"/>
</dbReference>
<dbReference type="Pfam" id="PF07228">
    <property type="entry name" value="SpoIIE"/>
    <property type="match status" value="1"/>
</dbReference>
<dbReference type="InterPro" id="IPR036890">
    <property type="entry name" value="HATPase_C_sf"/>
</dbReference>
<dbReference type="SUPFAM" id="SSF55874">
    <property type="entry name" value="ATPase domain of HSP90 chaperone/DNA topoisomerase II/histidine kinase"/>
    <property type="match status" value="1"/>
</dbReference>
<evidence type="ECO:0000313" key="4">
    <source>
        <dbReference type="Proteomes" id="UP000281955"/>
    </source>
</evidence>
<dbReference type="PANTHER" id="PTHR43156">
    <property type="entry name" value="STAGE II SPORULATION PROTEIN E-RELATED"/>
    <property type="match status" value="1"/>
</dbReference>
<dbReference type="InterPro" id="IPR052016">
    <property type="entry name" value="Bact_Sigma-Reg"/>
</dbReference>
<dbReference type="Proteomes" id="UP000281955">
    <property type="component" value="Unassembled WGS sequence"/>
</dbReference>
<organism evidence="3 4">
    <name type="scientific">Motilibacter peucedani</name>
    <dbReference type="NCBI Taxonomy" id="598650"/>
    <lineage>
        <taxon>Bacteria</taxon>
        <taxon>Bacillati</taxon>
        <taxon>Actinomycetota</taxon>
        <taxon>Actinomycetes</taxon>
        <taxon>Motilibacterales</taxon>
        <taxon>Motilibacteraceae</taxon>
        <taxon>Motilibacter</taxon>
    </lineage>
</organism>
<dbReference type="Gene3D" id="3.30.450.20">
    <property type="entry name" value="PAS domain"/>
    <property type="match status" value="1"/>
</dbReference>
<dbReference type="InterPro" id="IPR013656">
    <property type="entry name" value="PAS_4"/>
</dbReference>
<sequence>MQDRLGLLGDRSTWPAGLASGVDTVLGAAVPMALVVGEDAVLVYNDAYASILGTKHPDAFGRPAAEVFPENWHLPGHWDLVWQVMKTGEGVHDPDTVLPVRRRGPDAPAELVRFSRSYAALRGEDGRVLGVLSVVIEITGSARTLRQVADLAARLSSALSVDDVAREVLRYAVEDVGAHHARVVLLEGGALRMTRRAALDVQDESTERLPLLWTRLRADAALPSVQVAREGAPLWLGADALEHYNSLQDERLGRPLRAVGSVPLPILGQYGALSLGWEDERDFSTEDMAALRTVGSLVGQALGRAQRFDEQRGNAELLQRSMLPAEMPQVAGVSIGARYVPSAPGMSAGGDFYDAFTSSDGRLVLAIGDVVGHGVMAATIMGQVRAGLRVLGLQEPDPAAVLGALDPFVSSLGPEVFVTALVAVLDPLTGLLQVATAGHPPPLLRRLSGPPGGTFVELEAGPPVGVPGERPVTTEVLASGDLLLLFTDGLVEVPGQHLDTGLERLQDTVASLHGASDPRQACTVVLERMGSGSDDIAVVAVSVDEGSRRVARLDLPAETSAAGTARAWARRMLGGWGVDDDRLDAALLCTSELVTNAFLHARSGCLVELDVDDHRVLVLVSDQGMTTLPAAQAAEPGSVRGRGLALVETLSDAWGSERTSRGTTVWFEIGLD</sequence>
<dbReference type="InterPro" id="IPR003018">
    <property type="entry name" value="GAF"/>
</dbReference>
<dbReference type="InterPro" id="IPR036457">
    <property type="entry name" value="PPM-type-like_dom_sf"/>
</dbReference>
<evidence type="ECO:0000256" key="1">
    <source>
        <dbReference type="ARBA" id="ARBA00022801"/>
    </source>
</evidence>
<evidence type="ECO:0000313" key="3">
    <source>
        <dbReference type="EMBL" id="RKS72706.1"/>
    </source>
</evidence>
<feature type="domain" description="PPM-type phosphatase" evidence="2">
    <location>
        <begin position="330"/>
        <end position="543"/>
    </location>
</feature>
<accession>A0A420XN56</accession>
<dbReference type="SUPFAM" id="SSF55781">
    <property type="entry name" value="GAF domain-like"/>
    <property type="match status" value="1"/>
</dbReference>
<comment type="caution">
    <text evidence="3">The sequence shown here is derived from an EMBL/GenBank/DDBJ whole genome shotgun (WGS) entry which is preliminary data.</text>
</comment>
<dbReference type="InterPro" id="IPR035965">
    <property type="entry name" value="PAS-like_dom_sf"/>
</dbReference>
<dbReference type="FunCoup" id="A0A420XN56">
    <property type="interactions" value="1"/>
</dbReference>
<dbReference type="Pfam" id="PF13185">
    <property type="entry name" value="GAF_2"/>
    <property type="match status" value="1"/>
</dbReference>
<keyword evidence="4" id="KW-1185">Reference proteome</keyword>
<reference evidence="3 4" key="1">
    <citation type="submission" date="2018-10" db="EMBL/GenBank/DDBJ databases">
        <title>Genomic Encyclopedia of Archaeal and Bacterial Type Strains, Phase II (KMG-II): from individual species to whole genera.</title>
        <authorList>
            <person name="Goeker M."/>
        </authorList>
    </citation>
    <scope>NUCLEOTIDE SEQUENCE [LARGE SCALE GENOMIC DNA]</scope>
    <source>
        <strain evidence="3 4">RP-AC37</strain>
    </source>
</reference>
<gene>
    <name evidence="3" type="ORF">CLV35_2955</name>
</gene>
<dbReference type="InterPro" id="IPR003594">
    <property type="entry name" value="HATPase_dom"/>
</dbReference>
<dbReference type="AlphaFoldDB" id="A0A420XN56"/>
<dbReference type="GO" id="GO:0016791">
    <property type="term" value="F:phosphatase activity"/>
    <property type="evidence" value="ECO:0007669"/>
    <property type="project" value="TreeGrafter"/>
</dbReference>
<dbReference type="SUPFAM" id="SSF81606">
    <property type="entry name" value="PP2C-like"/>
    <property type="match status" value="1"/>
</dbReference>
<dbReference type="InParanoid" id="A0A420XN56"/>
<keyword evidence="1" id="KW-0378">Hydrolase</keyword>
<dbReference type="Gene3D" id="3.30.450.40">
    <property type="match status" value="1"/>
</dbReference>
<proteinExistence type="predicted"/>
<dbReference type="Gene3D" id="3.60.40.10">
    <property type="entry name" value="PPM-type phosphatase domain"/>
    <property type="match status" value="1"/>
</dbReference>
<dbReference type="PANTHER" id="PTHR43156:SF2">
    <property type="entry name" value="STAGE II SPORULATION PROTEIN E"/>
    <property type="match status" value="1"/>
</dbReference>
<dbReference type="SMART" id="SM00331">
    <property type="entry name" value="PP2C_SIG"/>
    <property type="match status" value="1"/>
</dbReference>
<dbReference type="SUPFAM" id="SSF55785">
    <property type="entry name" value="PYP-like sensor domain (PAS domain)"/>
    <property type="match status" value="1"/>
</dbReference>
<dbReference type="EMBL" id="RBWV01000013">
    <property type="protein sequence ID" value="RKS72706.1"/>
    <property type="molecule type" value="Genomic_DNA"/>
</dbReference>
<dbReference type="Pfam" id="PF13581">
    <property type="entry name" value="HATPase_c_2"/>
    <property type="match status" value="1"/>
</dbReference>
<dbReference type="RefSeq" id="WP_183061992.1">
    <property type="nucleotide sequence ID" value="NZ_RBWV01000013.1"/>
</dbReference>
<dbReference type="Gene3D" id="3.30.565.10">
    <property type="entry name" value="Histidine kinase-like ATPase, C-terminal domain"/>
    <property type="match status" value="1"/>
</dbReference>
<evidence type="ECO:0000259" key="2">
    <source>
        <dbReference type="SMART" id="SM00331"/>
    </source>
</evidence>
<protein>
    <submittedName>
        <fullName evidence="3">Serine phosphatase RsbU (Regulator of sigma subunit)</fullName>
    </submittedName>
</protein>